<organism evidence="2 3">
    <name type="scientific">Rhizophlyctis rosea</name>
    <dbReference type="NCBI Taxonomy" id="64517"/>
    <lineage>
        <taxon>Eukaryota</taxon>
        <taxon>Fungi</taxon>
        <taxon>Fungi incertae sedis</taxon>
        <taxon>Chytridiomycota</taxon>
        <taxon>Chytridiomycota incertae sedis</taxon>
        <taxon>Chytridiomycetes</taxon>
        <taxon>Rhizophlyctidales</taxon>
        <taxon>Rhizophlyctidaceae</taxon>
        <taxon>Rhizophlyctis</taxon>
    </lineage>
</organism>
<sequence>MQEYFSNEVIIRPLNGSTGLDVGVVWVRLSSVFGTSGVDQSHKDSITPRANPSPCTSTSTSSSSSSSSASAPTASPTETPIIIHSPKTDQKTTTVVALIDVKDDNDTFFKQQVKPNDTDTREDWTSHKGPNAAILADKSLTEGLEGEDGEGKKREPEDNEVGENGSSPGRKRLKGDDVGGGEV</sequence>
<protein>
    <submittedName>
        <fullName evidence="2">Uncharacterized protein</fullName>
    </submittedName>
</protein>
<gene>
    <name evidence="2" type="ORF">HK097_000582</name>
</gene>
<dbReference type="EMBL" id="JADGJD010000110">
    <property type="protein sequence ID" value="KAJ3054870.1"/>
    <property type="molecule type" value="Genomic_DNA"/>
</dbReference>
<dbReference type="Proteomes" id="UP001212841">
    <property type="component" value="Unassembled WGS sequence"/>
</dbReference>
<feature type="region of interest" description="Disordered" evidence="1">
    <location>
        <begin position="36"/>
        <end position="93"/>
    </location>
</feature>
<feature type="region of interest" description="Disordered" evidence="1">
    <location>
        <begin position="110"/>
        <end position="183"/>
    </location>
</feature>
<name>A0AAD5SNK0_9FUNG</name>
<reference evidence="2" key="1">
    <citation type="submission" date="2020-05" db="EMBL/GenBank/DDBJ databases">
        <title>Phylogenomic resolution of chytrid fungi.</title>
        <authorList>
            <person name="Stajich J.E."/>
            <person name="Amses K."/>
            <person name="Simmons R."/>
            <person name="Seto K."/>
            <person name="Myers J."/>
            <person name="Bonds A."/>
            <person name="Quandt C.A."/>
            <person name="Barry K."/>
            <person name="Liu P."/>
            <person name="Grigoriev I."/>
            <person name="Longcore J.E."/>
            <person name="James T.Y."/>
        </authorList>
    </citation>
    <scope>NUCLEOTIDE SEQUENCE</scope>
    <source>
        <strain evidence="2">JEL0318</strain>
    </source>
</reference>
<comment type="caution">
    <text evidence="2">The sequence shown here is derived from an EMBL/GenBank/DDBJ whole genome shotgun (WGS) entry which is preliminary data.</text>
</comment>
<evidence type="ECO:0000313" key="2">
    <source>
        <dbReference type="EMBL" id="KAJ3054870.1"/>
    </source>
</evidence>
<keyword evidence="3" id="KW-1185">Reference proteome</keyword>
<evidence type="ECO:0000313" key="3">
    <source>
        <dbReference type="Proteomes" id="UP001212841"/>
    </source>
</evidence>
<dbReference type="AlphaFoldDB" id="A0AAD5SNK0"/>
<accession>A0AAD5SNK0</accession>
<evidence type="ECO:0000256" key="1">
    <source>
        <dbReference type="SAM" id="MobiDB-lite"/>
    </source>
</evidence>
<feature type="compositionally biased region" description="Low complexity" evidence="1">
    <location>
        <begin position="52"/>
        <end position="80"/>
    </location>
</feature>
<feature type="compositionally biased region" description="Basic and acidic residues" evidence="1">
    <location>
        <begin position="116"/>
        <end position="126"/>
    </location>
</feature>
<proteinExistence type="predicted"/>